<dbReference type="InterPro" id="IPR020476">
    <property type="entry name" value="Nudix_hydrolase"/>
</dbReference>
<keyword evidence="6" id="KW-1185">Reference proteome</keyword>
<evidence type="ECO:0000256" key="2">
    <source>
        <dbReference type="ARBA" id="ARBA00022801"/>
    </source>
</evidence>
<dbReference type="Proteomes" id="UP001500457">
    <property type="component" value="Unassembled WGS sequence"/>
</dbReference>
<reference evidence="6" key="1">
    <citation type="journal article" date="2019" name="Int. J. Syst. Evol. Microbiol.">
        <title>The Global Catalogue of Microorganisms (GCM) 10K type strain sequencing project: providing services to taxonomists for standard genome sequencing and annotation.</title>
        <authorList>
            <consortium name="The Broad Institute Genomics Platform"/>
            <consortium name="The Broad Institute Genome Sequencing Center for Infectious Disease"/>
            <person name="Wu L."/>
            <person name="Ma J."/>
        </authorList>
    </citation>
    <scope>NUCLEOTIDE SEQUENCE [LARGE SCALE GENOMIC DNA]</scope>
    <source>
        <strain evidence="6">JCM 17983</strain>
    </source>
</reference>
<dbReference type="Pfam" id="PF00293">
    <property type="entry name" value="NUDIX"/>
    <property type="match status" value="1"/>
</dbReference>
<comment type="similarity">
    <text evidence="1">Belongs to the Nudix hydrolase family.</text>
</comment>
<dbReference type="Gene3D" id="3.90.79.10">
    <property type="entry name" value="Nucleoside Triphosphate Pyrophosphohydrolase"/>
    <property type="match status" value="1"/>
</dbReference>
<dbReference type="PRINTS" id="PR00502">
    <property type="entry name" value="NUDIXFAMILY"/>
</dbReference>
<dbReference type="PANTHER" id="PTHR43736">
    <property type="entry name" value="ADP-RIBOSE PYROPHOSPHATASE"/>
    <property type="match status" value="1"/>
</dbReference>
<comment type="caution">
    <text evidence="5">The sequence shown here is derived from an EMBL/GenBank/DDBJ whole genome shotgun (WGS) entry which is preliminary data.</text>
</comment>
<dbReference type="PANTHER" id="PTHR43736:SF1">
    <property type="entry name" value="DIHYDRONEOPTERIN TRIPHOSPHATE DIPHOSPHATASE"/>
    <property type="match status" value="1"/>
</dbReference>
<evidence type="ECO:0000313" key="6">
    <source>
        <dbReference type="Proteomes" id="UP001500457"/>
    </source>
</evidence>
<evidence type="ECO:0000313" key="5">
    <source>
        <dbReference type="EMBL" id="GAA4887136.1"/>
    </source>
</evidence>
<evidence type="ECO:0000259" key="4">
    <source>
        <dbReference type="PROSITE" id="PS51462"/>
    </source>
</evidence>
<dbReference type="InterPro" id="IPR000086">
    <property type="entry name" value="NUDIX_hydrolase_dom"/>
</dbReference>
<dbReference type="PROSITE" id="PS51462">
    <property type="entry name" value="NUDIX"/>
    <property type="match status" value="1"/>
</dbReference>
<sequence length="168" mass="17065">MTMRDPQAAPGASPGTGGDGAADGAGDVVCVGAIVTDPLGRLLLVRRGHDPEAGRWSLPGGKVDPGETTVAATAREVAEETGLDVVVGEEVGHVRRPAPDGRTFVIHDFRCRLADGSDPAAAPRAGDDAADARFVDAAAYAALDAAGELVTGLTAALRGWDCLPRSSR</sequence>
<evidence type="ECO:0000256" key="3">
    <source>
        <dbReference type="SAM" id="MobiDB-lite"/>
    </source>
</evidence>
<feature type="domain" description="Nudix hydrolase" evidence="4">
    <location>
        <begin position="26"/>
        <end position="157"/>
    </location>
</feature>
<gene>
    <name evidence="5" type="ORF">GCM10023203_44990</name>
</gene>
<feature type="compositionally biased region" description="Low complexity" evidence="3">
    <location>
        <begin position="1"/>
        <end position="13"/>
    </location>
</feature>
<name>A0ABP9EUM9_9PSEU</name>
<dbReference type="EMBL" id="BAABHQ010000014">
    <property type="protein sequence ID" value="GAA4887136.1"/>
    <property type="molecule type" value="Genomic_DNA"/>
</dbReference>
<evidence type="ECO:0000256" key="1">
    <source>
        <dbReference type="ARBA" id="ARBA00005582"/>
    </source>
</evidence>
<dbReference type="SUPFAM" id="SSF55811">
    <property type="entry name" value="Nudix"/>
    <property type="match status" value="1"/>
</dbReference>
<accession>A0ABP9EUM9</accession>
<feature type="region of interest" description="Disordered" evidence="3">
    <location>
        <begin position="1"/>
        <end position="20"/>
    </location>
</feature>
<organism evidence="5 6">
    <name type="scientific">Actinomycetospora straminea</name>
    <dbReference type="NCBI Taxonomy" id="663607"/>
    <lineage>
        <taxon>Bacteria</taxon>
        <taxon>Bacillati</taxon>
        <taxon>Actinomycetota</taxon>
        <taxon>Actinomycetes</taxon>
        <taxon>Pseudonocardiales</taxon>
        <taxon>Pseudonocardiaceae</taxon>
        <taxon>Actinomycetospora</taxon>
    </lineage>
</organism>
<proteinExistence type="inferred from homology"/>
<dbReference type="InterPro" id="IPR015797">
    <property type="entry name" value="NUDIX_hydrolase-like_dom_sf"/>
</dbReference>
<protein>
    <submittedName>
        <fullName evidence="5">NUDIX domain-containing protein</fullName>
    </submittedName>
</protein>
<keyword evidence="2" id="KW-0378">Hydrolase</keyword>